<dbReference type="STRING" id="1284197.S8ASL6"/>
<feature type="domain" description="AB hydrolase-1" evidence="2">
    <location>
        <begin position="80"/>
        <end position="314"/>
    </location>
</feature>
<dbReference type="PANTHER" id="PTHR43194">
    <property type="entry name" value="HYDROLASE ALPHA/BETA FOLD FAMILY"/>
    <property type="match status" value="1"/>
</dbReference>
<feature type="compositionally biased region" description="Basic and acidic residues" evidence="1">
    <location>
        <begin position="29"/>
        <end position="40"/>
    </location>
</feature>
<dbReference type="InterPro" id="IPR029058">
    <property type="entry name" value="AB_hydrolase_fold"/>
</dbReference>
<proteinExistence type="predicted"/>
<dbReference type="Pfam" id="PF00561">
    <property type="entry name" value="Abhydrolase_1"/>
    <property type="match status" value="1"/>
</dbReference>
<dbReference type="EMBL" id="AQGS01000062">
    <property type="protein sequence ID" value="EPS43986.1"/>
    <property type="molecule type" value="Genomic_DNA"/>
</dbReference>
<dbReference type="SUPFAM" id="SSF53474">
    <property type="entry name" value="alpha/beta-Hydrolases"/>
    <property type="match status" value="1"/>
</dbReference>
<feature type="region of interest" description="Disordered" evidence="1">
    <location>
        <begin position="18"/>
        <end position="52"/>
    </location>
</feature>
<evidence type="ECO:0000313" key="4">
    <source>
        <dbReference type="Proteomes" id="UP000015100"/>
    </source>
</evidence>
<organism evidence="3 4">
    <name type="scientific">Dactylellina haptotyla (strain CBS 200.50)</name>
    <name type="common">Nematode-trapping fungus</name>
    <name type="synonym">Monacrosporium haptotylum</name>
    <dbReference type="NCBI Taxonomy" id="1284197"/>
    <lineage>
        <taxon>Eukaryota</taxon>
        <taxon>Fungi</taxon>
        <taxon>Dikarya</taxon>
        <taxon>Ascomycota</taxon>
        <taxon>Pezizomycotina</taxon>
        <taxon>Orbiliomycetes</taxon>
        <taxon>Orbiliales</taxon>
        <taxon>Orbiliaceae</taxon>
        <taxon>Dactylellina</taxon>
    </lineage>
</organism>
<reference evidence="3 4" key="1">
    <citation type="journal article" date="2013" name="PLoS Genet.">
        <title>Genomic mechanisms accounting for the adaptation to parasitism in nematode-trapping fungi.</title>
        <authorList>
            <person name="Meerupati T."/>
            <person name="Andersson K.M."/>
            <person name="Friman E."/>
            <person name="Kumar D."/>
            <person name="Tunlid A."/>
            <person name="Ahren D."/>
        </authorList>
    </citation>
    <scope>NUCLEOTIDE SEQUENCE [LARGE SCALE GENOMIC DNA]</scope>
    <source>
        <strain evidence="3 4">CBS 200.50</strain>
    </source>
</reference>
<dbReference type="InterPro" id="IPR050228">
    <property type="entry name" value="Carboxylesterase_BioH"/>
</dbReference>
<protein>
    <recommendedName>
        <fullName evidence="2">AB hydrolase-1 domain-containing protein</fullName>
    </recommendedName>
</protein>
<reference evidence="4" key="2">
    <citation type="submission" date="2013-04" db="EMBL/GenBank/DDBJ databases">
        <title>Genomic mechanisms accounting for the adaptation to parasitism in nematode-trapping fungi.</title>
        <authorList>
            <person name="Ahren D.G."/>
        </authorList>
    </citation>
    <scope>NUCLEOTIDE SEQUENCE [LARGE SCALE GENOMIC DNA]</scope>
    <source>
        <strain evidence="4">CBS 200.50</strain>
    </source>
</reference>
<dbReference type="PANTHER" id="PTHR43194:SF2">
    <property type="entry name" value="PEROXISOMAL MEMBRANE PROTEIN LPX1"/>
    <property type="match status" value="1"/>
</dbReference>
<evidence type="ECO:0000259" key="2">
    <source>
        <dbReference type="Pfam" id="PF00561"/>
    </source>
</evidence>
<gene>
    <name evidence="3" type="ORF">H072_2003</name>
</gene>
<dbReference type="Gene3D" id="3.40.50.1820">
    <property type="entry name" value="alpha/beta hydrolase"/>
    <property type="match status" value="1"/>
</dbReference>
<dbReference type="OMA" id="WHPSYFR"/>
<dbReference type="eggNOG" id="ENOG502QTPE">
    <property type="taxonomic scope" value="Eukaryota"/>
</dbReference>
<evidence type="ECO:0000313" key="3">
    <source>
        <dbReference type="EMBL" id="EPS43986.1"/>
    </source>
</evidence>
<accession>S8ASL6</accession>
<dbReference type="InterPro" id="IPR000073">
    <property type="entry name" value="AB_hydrolase_1"/>
</dbReference>
<dbReference type="OrthoDB" id="8119704at2759"/>
<comment type="caution">
    <text evidence="3">The sequence shown here is derived from an EMBL/GenBank/DDBJ whole genome shotgun (WGS) entry which is preliminary data.</text>
</comment>
<evidence type="ECO:0000256" key="1">
    <source>
        <dbReference type="SAM" id="MobiDB-lite"/>
    </source>
</evidence>
<keyword evidence="4" id="KW-1185">Reference proteome</keyword>
<dbReference type="HOGENOM" id="CLU_051715_1_0_1"/>
<dbReference type="AlphaFoldDB" id="S8ASL6"/>
<dbReference type="Proteomes" id="UP000015100">
    <property type="component" value="Unassembled WGS sequence"/>
</dbReference>
<name>S8ASL6_DACHA</name>
<sequence length="395" mass="44635">MQSLKRVPSKLTAHARYFTAEVPNSNKTQPDRKWKLEWSPRTKPPPQLPADFSRDYVETADGNLELLKTTTKEARDTNKPPLFFQHGGFGSAEVYIPWMKYFAMRGYPCYALSIRGHGYSWAPEYYRAVFRTTASMLAQDVAAGVNHVIELHRSDSLKRQGGGLPVLLGHSNGGGLSQMLLDRGLAKASALAILAGTPNFGGWGVYKNWAAFDPWFVPRMYFQDFFHPRSPLSKTSLVHRAFFCDEFPRDEVEKFEESMAAYLSYWWPMEIMRRFVNTKNVLSGLTGWGGGRVFVLAAEKDRLMSINLMGRMAHEYRIQRASMSKFGVLSKSGIDLELPWSSKDNKINFGAVVGIENGVGYRVVEGSGHHLQNDLQRGIAASYIEDWLITLEKSQ</sequence>